<dbReference type="GO" id="GO:0006629">
    <property type="term" value="P:lipid metabolic process"/>
    <property type="evidence" value="ECO:0007669"/>
    <property type="project" value="InterPro"/>
</dbReference>
<dbReference type="Pfam" id="PF01764">
    <property type="entry name" value="Lipase_3"/>
    <property type="match status" value="1"/>
</dbReference>
<dbReference type="Gene3D" id="3.40.50.1820">
    <property type="entry name" value="alpha/beta hydrolase"/>
    <property type="match status" value="1"/>
</dbReference>
<dbReference type="SUPFAM" id="SSF53474">
    <property type="entry name" value="alpha/beta-Hydrolases"/>
    <property type="match status" value="1"/>
</dbReference>
<dbReference type="InterPro" id="IPR009003">
    <property type="entry name" value="Peptidase_S1_PA"/>
</dbReference>
<evidence type="ECO:0000259" key="1">
    <source>
        <dbReference type="Pfam" id="PF00089"/>
    </source>
</evidence>
<keyword evidence="4" id="KW-1185">Reference proteome</keyword>
<dbReference type="CDD" id="cd00519">
    <property type="entry name" value="Lipase_3"/>
    <property type="match status" value="1"/>
</dbReference>
<dbReference type="InterPro" id="IPR001254">
    <property type="entry name" value="Trypsin_dom"/>
</dbReference>
<dbReference type="Gene3D" id="2.40.10.10">
    <property type="entry name" value="Trypsin-like serine proteases"/>
    <property type="match status" value="2"/>
</dbReference>
<dbReference type="InterPro" id="IPR018114">
    <property type="entry name" value="TRYPSIN_HIS"/>
</dbReference>
<dbReference type="Proteomes" id="UP000230423">
    <property type="component" value="Unassembled WGS sequence"/>
</dbReference>
<gene>
    <name evidence="3" type="ORF">TELCIR_02983</name>
</gene>
<dbReference type="OrthoDB" id="426718at2759"/>
<accession>A0A2G9UXT7</accession>
<protein>
    <submittedName>
        <fullName evidence="3">Triacylglycerol lipase</fullName>
    </submittedName>
</protein>
<dbReference type="InterPro" id="IPR043504">
    <property type="entry name" value="Peptidase_S1_PA_chymotrypsin"/>
</dbReference>
<evidence type="ECO:0000313" key="4">
    <source>
        <dbReference type="Proteomes" id="UP000230423"/>
    </source>
</evidence>
<dbReference type="GO" id="GO:0006508">
    <property type="term" value="P:proteolysis"/>
    <property type="evidence" value="ECO:0007669"/>
    <property type="project" value="InterPro"/>
</dbReference>
<sequence>MICGATNLSKFCNLGTKHISIIPAPSTLVNDSFAGGSMSLSFGGRHVRDGEYPWLVTIALKGEGNGCSGALISQRHVLTAAHCARKASIEVPKEEQCKKRKHKNTGKLIAPLKNFTLLIGSQCKELAGCPEFRTRTVSAGRRPIAHRTHLCTARLEYLRNGVDSALNTLGQMSLADLNAPFDGHQVVQIELMKMSNPSWIVTKAQDGVGLCGVKWVAGGYVSKYFYDGFINLWNAGMRDDFETLNADFPGYNIWVTGHSLGAALASLAASYIIANNQIPTDFVQLVTFGQPRVGDIFFSWAHDRQMVYSFRVTHWRDVVPHVPPELFELYYHHKSEVRMALYAKHGERLWIVALLREAL</sequence>
<organism evidence="3 4">
    <name type="scientific">Teladorsagia circumcincta</name>
    <name type="common">Brown stomach worm</name>
    <name type="synonym">Ostertagia circumcincta</name>
    <dbReference type="NCBI Taxonomy" id="45464"/>
    <lineage>
        <taxon>Eukaryota</taxon>
        <taxon>Metazoa</taxon>
        <taxon>Ecdysozoa</taxon>
        <taxon>Nematoda</taxon>
        <taxon>Chromadorea</taxon>
        <taxon>Rhabditida</taxon>
        <taxon>Rhabditina</taxon>
        <taxon>Rhabditomorpha</taxon>
        <taxon>Strongyloidea</taxon>
        <taxon>Trichostrongylidae</taxon>
        <taxon>Teladorsagia</taxon>
    </lineage>
</organism>
<name>A0A2G9UXT7_TELCI</name>
<evidence type="ECO:0000313" key="3">
    <source>
        <dbReference type="EMBL" id="PIO74993.1"/>
    </source>
</evidence>
<dbReference type="InterPro" id="IPR002921">
    <property type="entry name" value="Fungal_lipase-type"/>
</dbReference>
<reference evidence="3 4" key="1">
    <citation type="submission" date="2015-09" db="EMBL/GenBank/DDBJ databases">
        <title>Draft genome of the parasitic nematode Teladorsagia circumcincta isolate WARC Sus (inbred).</title>
        <authorList>
            <person name="Mitreva M."/>
        </authorList>
    </citation>
    <scope>NUCLEOTIDE SEQUENCE [LARGE SCALE GENOMIC DNA]</scope>
    <source>
        <strain evidence="3 4">S</strain>
    </source>
</reference>
<dbReference type="SUPFAM" id="SSF50494">
    <property type="entry name" value="Trypsin-like serine proteases"/>
    <property type="match status" value="1"/>
</dbReference>
<evidence type="ECO:0000259" key="2">
    <source>
        <dbReference type="Pfam" id="PF01764"/>
    </source>
</evidence>
<dbReference type="EMBL" id="KZ345193">
    <property type="protein sequence ID" value="PIO74993.1"/>
    <property type="molecule type" value="Genomic_DNA"/>
</dbReference>
<dbReference type="PROSITE" id="PS00134">
    <property type="entry name" value="TRYPSIN_HIS"/>
    <property type="match status" value="1"/>
</dbReference>
<dbReference type="GO" id="GO:0004252">
    <property type="term" value="F:serine-type endopeptidase activity"/>
    <property type="evidence" value="ECO:0007669"/>
    <property type="project" value="InterPro"/>
</dbReference>
<dbReference type="PANTHER" id="PTHR45908">
    <property type="entry name" value="PROTEIN CBG11750-RELATED"/>
    <property type="match status" value="1"/>
</dbReference>
<dbReference type="InterPro" id="IPR029058">
    <property type="entry name" value="AB_hydrolase_fold"/>
</dbReference>
<feature type="domain" description="Peptidase S1" evidence="1">
    <location>
        <begin position="43"/>
        <end position="91"/>
    </location>
</feature>
<dbReference type="Pfam" id="PF00089">
    <property type="entry name" value="Trypsin"/>
    <property type="match status" value="1"/>
</dbReference>
<dbReference type="AlphaFoldDB" id="A0A2G9UXT7"/>
<proteinExistence type="predicted"/>
<feature type="domain" description="Fungal lipase-type" evidence="2">
    <location>
        <begin position="209"/>
        <end position="325"/>
    </location>
</feature>